<dbReference type="PANTHER" id="PTHR42685:SF22">
    <property type="entry name" value="CONDITIONED MEDIUM FACTOR RECEPTOR 1"/>
    <property type="match status" value="1"/>
</dbReference>
<evidence type="ECO:0000313" key="2">
    <source>
        <dbReference type="EMBL" id="SUZ79273.1"/>
    </source>
</evidence>
<accession>A0A381QP15</accession>
<sequence>VRVDLAIVGGGPAGSAAAITASRAGLSVLVVDRATFPRDKCCGDGLTVLALRLGEHLGLDPVPLTGWQVVDDLIIHSPAGRTTRYRLPRDDGQYAAVVPRREYDAALLDLARSADAHVWDGHGLTGIATDSDGATLDVEGLGEVRATTVVAADGMWSPTRKLLGLAVSGYRGEWQAFRQYVANVGPAAADLHVWFEPDLLPGYAWSFPLPDGRANVGFGVLRGGPVAVGDTGRIWDDLMERPTIRSVLGDHARPEGRRTAWPIPARVDAAVLDHGPVLFVGDAASASDALTGEGIGQALLTGILAAEAAVSGPTIAEVAAGYRRAVRRELVADHRMSVALQRMLARPAGARTALWAAGRLPWTRRNFARWLFEDYPRALLATPRRWGRGSLSAPGAYLVADGASSP</sequence>
<protein>
    <recommendedName>
        <fullName evidence="1">FAD-binding domain-containing protein</fullName>
    </recommendedName>
</protein>
<dbReference type="GO" id="GO:0071949">
    <property type="term" value="F:FAD binding"/>
    <property type="evidence" value="ECO:0007669"/>
    <property type="project" value="InterPro"/>
</dbReference>
<dbReference type="InterPro" id="IPR036188">
    <property type="entry name" value="FAD/NAD-bd_sf"/>
</dbReference>
<dbReference type="InterPro" id="IPR002938">
    <property type="entry name" value="FAD-bd"/>
</dbReference>
<gene>
    <name evidence="2" type="ORF">METZ01_LOCUS32127</name>
</gene>
<dbReference type="InterPro" id="IPR011777">
    <property type="entry name" value="Geranylgeranyl_Rdtase_fam"/>
</dbReference>
<proteinExistence type="predicted"/>
<feature type="non-terminal residue" evidence="2">
    <location>
        <position position="1"/>
    </location>
</feature>
<dbReference type="GO" id="GO:0016628">
    <property type="term" value="F:oxidoreductase activity, acting on the CH-CH group of donors, NAD or NADP as acceptor"/>
    <property type="evidence" value="ECO:0007669"/>
    <property type="project" value="InterPro"/>
</dbReference>
<organism evidence="2">
    <name type="scientific">marine metagenome</name>
    <dbReference type="NCBI Taxonomy" id="408172"/>
    <lineage>
        <taxon>unclassified sequences</taxon>
        <taxon>metagenomes</taxon>
        <taxon>ecological metagenomes</taxon>
    </lineage>
</organism>
<dbReference type="SUPFAM" id="SSF51905">
    <property type="entry name" value="FAD/NAD(P)-binding domain"/>
    <property type="match status" value="1"/>
</dbReference>
<dbReference type="PRINTS" id="PR00420">
    <property type="entry name" value="RNGMNOXGNASE"/>
</dbReference>
<dbReference type="InterPro" id="IPR050407">
    <property type="entry name" value="Geranylgeranyl_reductase"/>
</dbReference>
<dbReference type="Gene3D" id="3.50.50.60">
    <property type="entry name" value="FAD/NAD(P)-binding domain"/>
    <property type="match status" value="1"/>
</dbReference>
<dbReference type="EMBL" id="UINC01001381">
    <property type="protein sequence ID" value="SUZ79273.1"/>
    <property type="molecule type" value="Genomic_DNA"/>
</dbReference>
<name>A0A381QP15_9ZZZZ</name>
<evidence type="ECO:0000259" key="1">
    <source>
        <dbReference type="Pfam" id="PF01494"/>
    </source>
</evidence>
<dbReference type="NCBIfam" id="TIGR02032">
    <property type="entry name" value="GG-red-SF"/>
    <property type="match status" value="1"/>
</dbReference>
<dbReference type="AlphaFoldDB" id="A0A381QP15"/>
<feature type="domain" description="FAD-binding" evidence="1">
    <location>
        <begin position="3"/>
        <end position="295"/>
    </location>
</feature>
<dbReference type="Pfam" id="PF01494">
    <property type="entry name" value="FAD_binding_3"/>
    <property type="match status" value="1"/>
</dbReference>
<dbReference type="PANTHER" id="PTHR42685">
    <property type="entry name" value="GERANYLGERANYL DIPHOSPHATE REDUCTASE"/>
    <property type="match status" value="1"/>
</dbReference>
<reference evidence="2" key="1">
    <citation type="submission" date="2018-05" db="EMBL/GenBank/DDBJ databases">
        <authorList>
            <person name="Lanie J.A."/>
            <person name="Ng W.-L."/>
            <person name="Kazmierczak K.M."/>
            <person name="Andrzejewski T.M."/>
            <person name="Davidsen T.M."/>
            <person name="Wayne K.J."/>
            <person name="Tettelin H."/>
            <person name="Glass J.I."/>
            <person name="Rusch D."/>
            <person name="Podicherti R."/>
            <person name="Tsui H.-C.T."/>
            <person name="Winkler M.E."/>
        </authorList>
    </citation>
    <scope>NUCLEOTIDE SEQUENCE</scope>
</reference>